<dbReference type="OrthoDB" id="3335358at2759"/>
<sequence length="135" mass="14526">MTSSDPPMPPHIYKILPSAPGSPIPAALAASDLDRTDGFIHTSTAAVVPTTSRLFFHAAPELWILKLSTAQLARDGARCLWEGPQGCVHVYAADAGLVSLGAANVLDVMRFVRRGEEAWDEVFGREDARAWLVDA</sequence>
<dbReference type="SUPFAM" id="SSF56399">
    <property type="entry name" value="ADP-ribosylation"/>
    <property type="match status" value="1"/>
</dbReference>
<gene>
    <name evidence="1" type="ORF">BP5796_04619</name>
</gene>
<dbReference type="PANTHER" id="PTHR34129:SF1">
    <property type="entry name" value="DUF952 DOMAIN-CONTAINING PROTEIN"/>
    <property type="match status" value="1"/>
</dbReference>
<organism evidence="1 2">
    <name type="scientific">Coleophoma crateriformis</name>
    <dbReference type="NCBI Taxonomy" id="565419"/>
    <lineage>
        <taxon>Eukaryota</taxon>
        <taxon>Fungi</taxon>
        <taxon>Dikarya</taxon>
        <taxon>Ascomycota</taxon>
        <taxon>Pezizomycotina</taxon>
        <taxon>Leotiomycetes</taxon>
        <taxon>Helotiales</taxon>
        <taxon>Dermateaceae</taxon>
        <taxon>Coleophoma</taxon>
    </lineage>
</organism>
<accession>A0A3D8SBJ5</accession>
<dbReference type="AlphaFoldDB" id="A0A3D8SBJ5"/>
<dbReference type="Gene3D" id="3.20.170.20">
    <property type="entry name" value="Protein of unknown function DUF952"/>
    <property type="match status" value="1"/>
</dbReference>
<name>A0A3D8SBJ5_9HELO</name>
<dbReference type="InterPro" id="IPR009297">
    <property type="entry name" value="DUF952"/>
</dbReference>
<evidence type="ECO:0008006" key="3">
    <source>
        <dbReference type="Google" id="ProtNLM"/>
    </source>
</evidence>
<dbReference type="EMBL" id="PDLN01000006">
    <property type="protein sequence ID" value="RDW83128.1"/>
    <property type="molecule type" value="Genomic_DNA"/>
</dbReference>
<evidence type="ECO:0000313" key="1">
    <source>
        <dbReference type="EMBL" id="RDW83128.1"/>
    </source>
</evidence>
<dbReference type="Proteomes" id="UP000256328">
    <property type="component" value="Unassembled WGS sequence"/>
</dbReference>
<proteinExistence type="predicted"/>
<keyword evidence="2" id="KW-1185">Reference proteome</keyword>
<protein>
    <recommendedName>
        <fullName evidence="3">DUF952 domain-containing protein</fullName>
    </recommendedName>
</protein>
<dbReference type="PANTHER" id="PTHR34129">
    <property type="entry name" value="BLR1139 PROTEIN"/>
    <property type="match status" value="1"/>
</dbReference>
<evidence type="ECO:0000313" key="2">
    <source>
        <dbReference type="Proteomes" id="UP000256328"/>
    </source>
</evidence>
<reference evidence="1 2" key="1">
    <citation type="journal article" date="2018" name="IMA Fungus">
        <title>IMA Genome-F 9: Draft genome sequence of Annulohypoxylon stygium, Aspergillus mulundensis, Berkeleyomyces basicola (syn. Thielaviopsis basicola), Ceratocystis smalleyi, two Cercospora beticola strains, Coleophoma cylindrospora, Fusarium fracticaudum, Phialophora cf. hyalina, and Morchella septimelata.</title>
        <authorList>
            <person name="Wingfield B.D."/>
            <person name="Bills G.F."/>
            <person name="Dong Y."/>
            <person name="Huang W."/>
            <person name="Nel W.J."/>
            <person name="Swalarsk-Parry B.S."/>
            <person name="Vaghefi N."/>
            <person name="Wilken P.M."/>
            <person name="An Z."/>
            <person name="de Beer Z.W."/>
            <person name="De Vos L."/>
            <person name="Chen L."/>
            <person name="Duong T.A."/>
            <person name="Gao Y."/>
            <person name="Hammerbacher A."/>
            <person name="Kikkert J.R."/>
            <person name="Li Y."/>
            <person name="Li H."/>
            <person name="Li K."/>
            <person name="Li Q."/>
            <person name="Liu X."/>
            <person name="Ma X."/>
            <person name="Naidoo K."/>
            <person name="Pethybridge S.J."/>
            <person name="Sun J."/>
            <person name="Steenkamp E.T."/>
            <person name="van der Nest M.A."/>
            <person name="van Wyk S."/>
            <person name="Wingfield M.J."/>
            <person name="Xiong C."/>
            <person name="Yue Q."/>
            <person name="Zhang X."/>
        </authorList>
    </citation>
    <scope>NUCLEOTIDE SEQUENCE [LARGE SCALE GENOMIC DNA]</scope>
    <source>
        <strain evidence="1 2">BP5796</strain>
    </source>
</reference>
<dbReference type="Pfam" id="PF06108">
    <property type="entry name" value="DUF952"/>
    <property type="match status" value="1"/>
</dbReference>
<comment type="caution">
    <text evidence="1">The sequence shown here is derived from an EMBL/GenBank/DDBJ whole genome shotgun (WGS) entry which is preliminary data.</text>
</comment>